<sequence length="321" mass="34884">MDKDNNDTPISKDTKGKGVATNIDDSLSESTKKNKYSSTVETGSDATSFISRLSASASKLASDVVLQNPSGTSLADALPTDKAESSRPGPGAGMNEISAGRSSFTQRSIPDSFKAAQSQEQGAKAESTFREFLNNGASLLGEHESSSVKTGRVEQIYKSSLEKIQRTVPSIDPTDGMDVVELLDSGYGEIEETDLALTDTEQATIHHHLFGDDESGGRPLRKRWDDALNFFPGLGSNSGGIHEYANLLGTSDMEEARSIWVSQWQGVLSSYTDEVWGELRPLVNQAREELTSLSEPYEEALPSKLKAVRRLQQLLRHIRGI</sequence>
<dbReference type="AlphaFoldDB" id="A0AAX6MZS0"/>
<protein>
    <submittedName>
        <fullName evidence="2">Uncharacterized protein</fullName>
    </submittedName>
</protein>
<feature type="compositionally biased region" description="Basic and acidic residues" evidence="1">
    <location>
        <begin position="1"/>
        <end position="16"/>
    </location>
</feature>
<feature type="region of interest" description="Disordered" evidence="1">
    <location>
        <begin position="1"/>
        <end position="43"/>
    </location>
</feature>
<proteinExistence type="predicted"/>
<gene>
    <name evidence="2" type="ORF">Daesc_000902</name>
</gene>
<reference evidence="2 3" key="1">
    <citation type="journal article" date="2024" name="Front Chem Biol">
        <title>Unveiling the potential of Daldinia eschscholtzii MFLUCC 19-0629 through bioactivity and bioinformatics studies for enhanced sustainable agriculture production.</title>
        <authorList>
            <person name="Brooks S."/>
            <person name="Weaver J.A."/>
            <person name="Klomchit A."/>
            <person name="Alharthi S.A."/>
            <person name="Onlamun T."/>
            <person name="Nurani R."/>
            <person name="Vong T.K."/>
            <person name="Alberti F."/>
            <person name="Greco C."/>
        </authorList>
    </citation>
    <scope>NUCLEOTIDE SEQUENCE [LARGE SCALE GENOMIC DNA]</scope>
    <source>
        <strain evidence="2">MFLUCC 19-0629</strain>
    </source>
</reference>
<feature type="region of interest" description="Disordered" evidence="1">
    <location>
        <begin position="69"/>
        <end position="98"/>
    </location>
</feature>
<evidence type="ECO:0000256" key="1">
    <source>
        <dbReference type="SAM" id="MobiDB-lite"/>
    </source>
</evidence>
<evidence type="ECO:0000313" key="3">
    <source>
        <dbReference type="Proteomes" id="UP001369815"/>
    </source>
</evidence>
<dbReference type="EMBL" id="JBANMG010000001">
    <property type="protein sequence ID" value="KAK6958109.1"/>
    <property type="molecule type" value="Genomic_DNA"/>
</dbReference>
<comment type="caution">
    <text evidence="2">The sequence shown here is derived from an EMBL/GenBank/DDBJ whole genome shotgun (WGS) entry which is preliminary data.</text>
</comment>
<accession>A0AAX6MZS0</accession>
<keyword evidence="3" id="KW-1185">Reference proteome</keyword>
<name>A0AAX6MZS0_9PEZI</name>
<organism evidence="2 3">
    <name type="scientific">Daldinia eschscholtzii</name>
    <dbReference type="NCBI Taxonomy" id="292717"/>
    <lineage>
        <taxon>Eukaryota</taxon>
        <taxon>Fungi</taxon>
        <taxon>Dikarya</taxon>
        <taxon>Ascomycota</taxon>
        <taxon>Pezizomycotina</taxon>
        <taxon>Sordariomycetes</taxon>
        <taxon>Xylariomycetidae</taxon>
        <taxon>Xylariales</taxon>
        <taxon>Hypoxylaceae</taxon>
        <taxon>Daldinia</taxon>
    </lineage>
</organism>
<dbReference type="Proteomes" id="UP001369815">
    <property type="component" value="Unassembled WGS sequence"/>
</dbReference>
<evidence type="ECO:0000313" key="2">
    <source>
        <dbReference type="EMBL" id="KAK6958109.1"/>
    </source>
</evidence>